<comment type="catalytic activity">
    <reaction evidence="3">
        <text>UDP-N-acetyl-alpha-D-muramoyl-L-alanyl-D-glutamate + L-lysine + ATP = UDP-N-acetyl-alpha-D-muramoyl-L-alanyl-gamma-D-glutamyl-L-lysine + ADP + phosphate + H(+)</text>
        <dbReference type="Rhea" id="RHEA:17969"/>
        <dbReference type="ChEBI" id="CHEBI:15378"/>
        <dbReference type="ChEBI" id="CHEBI:30616"/>
        <dbReference type="ChEBI" id="CHEBI:32551"/>
        <dbReference type="ChEBI" id="CHEBI:43474"/>
        <dbReference type="ChEBI" id="CHEBI:83900"/>
        <dbReference type="ChEBI" id="CHEBI:83903"/>
        <dbReference type="ChEBI" id="CHEBI:456216"/>
        <dbReference type="EC" id="6.3.2.7"/>
    </reaction>
</comment>
<keyword evidence="3" id="KW-0460">Magnesium</keyword>
<feature type="domain" description="Mur ligase C-terminal" evidence="5">
    <location>
        <begin position="334"/>
        <end position="458"/>
    </location>
</feature>
<feature type="binding site" evidence="3">
    <location>
        <begin position="110"/>
        <end position="116"/>
    </location>
    <ligand>
        <name>ATP</name>
        <dbReference type="ChEBI" id="CHEBI:30616"/>
    </ligand>
</feature>
<evidence type="ECO:0000256" key="4">
    <source>
        <dbReference type="RuleBase" id="RU004135"/>
    </source>
</evidence>
<keyword evidence="3" id="KW-0067">ATP-binding</keyword>
<comment type="caution">
    <text evidence="3">Lacks conserved residue(s) required for the propagation of feature annotation.</text>
</comment>
<evidence type="ECO:0000259" key="5">
    <source>
        <dbReference type="Pfam" id="PF02875"/>
    </source>
</evidence>
<dbReference type="InterPro" id="IPR004101">
    <property type="entry name" value="Mur_ligase_C"/>
</dbReference>
<dbReference type="GO" id="GO:0071555">
    <property type="term" value="P:cell wall organization"/>
    <property type="evidence" value="ECO:0007669"/>
    <property type="project" value="UniProtKB-KW"/>
</dbReference>
<dbReference type="Gene3D" id="3.40.1190.10">
    <property type="entry name" value="Mur-like, catalytic domain"/>
    <property type="match status" value="1"/>
</dbReference>
<evidence type="ECO:0000256" key="1">
    <source>
        <dbReference type="ARBA" id="ARBA00004752"/>
    </source>
</evidence>
<protein>
    <recommendedName>
        <fullName evidence="3">UDP-N-acetylmuramoyl-L-alanyl-D-glutamate--L-lysine ligase</fullName>
        <ecNumber evidence="3">6.3.2.7</ecNumber>
    </recommendedName>
    <alternativeName>
        <fullName evidence="3">L-lysine-adding enzyme</fullName>
    </alternativeName>
    <alternativeName>
        <fullName evidence="3">UDP-MurNAc-L-Ala-D-Glu:L-Lys ligase</fullName>
    </alternativeName>
    <alternativeName>
        <fullName evidence="3">UDP-MurNAc-tripeptide synthetase</fullName>
    </alternativeName>
    <alternativeName>
        <fullName evidence="3">UDP-N-acetylmuramyl-tripeptide synthetase</fullName>
    </alternativeName>
</protein>
<sequence length="494" mass="54939">MKVETLLNKIKLKQVYGNTNQEVNDITTDSRTATEESIFVASRGYTVDSHEFIPNVIEQGCTVIVSDRYIELSEEVLLIVVKDTLKIASIFSHIIFEYPSQKLKTIGVTGTNGKTTIATMVHHLTRSLGKNSAYLGTNGFQINETVTEGVNTTPETVTLTKHISEAVKQECESMTFEVSSHGLVIGRLRGVEFDIAIFSNLTQDHLDFHGTMEAYGHAKSLLFSQLGQDYRKDKFVILNADDAFSKELEPVTPFEIFTYGIDNEADFMAQNINESINGATFTLTTPFGEYEVESPYLGKFNILNLLASLLGVWVQGYDLKEIIKAVKQMPPVEGRLEVLDKNLPIDLIIDYAHTSDGIDKLIDAVKPFVKQKLIFLIGMAGERDLTKTPEMGKISCRADYVIFTPDNPANDDPKMLTAELAKGATHQNYVEFEDRAEGIRHAIEISEPGDTVVLASKGREPYQIMPGHIKAPHRDDLIGLEAAYEKYGGKPSED</sequence>
<reference evidence="7" key="1">
    <citation type="journal article" date="2023" name="Antibiotics">
        <title>Prevalence and Molecular Characterization of Methicillin-Resistant Staphylococci (MRS) and Mammaliicocci (MRM) in Dromedary Camels from Algeria: First Detection of SCCmec-mecC Hybrid in Methicillin-Resistant Mammaliicoccus lentus.</title>
        <authorList>
            <person name="Belhout C."/>
            <person name="Boyen F."/>
            <person name="Vereecke N."/>
            <person name="Theuns S."/>
            <person name="Taibi N."/>
            <person name="Stegger M."/>
            <person name="de la Fe-Rodriguez P.Y."/>
            <person name="Bouayad L."/>
            <person name="Elgroud R."/>
            <person name="Butaye P."/>
        </authorList>
    </citation>
    <scope>NUCLEOTIDE SEQUENCE</scope>
    <source>
        <strain evidence="7">7048</strain>
    </source>
</reference>
<keyword evidence="3 4" id="KW-0573">Peptidoglycan synthesis</keyword>
<feature type="modified residue" description="N6-carboxylysine" evidence="3">
    <location>
        <position position="219"/>
    </location>
</feature>
<dbReference type="InterPro" id="IPR036615">
    <property type="entry name" value="Mur_ligase_C_dom_sf"/>
</dbReference>
<dbReference type="SUPFAM" id="SSF53623">
    <property type="entry name" value="MurD-like peptide ligases, catalytic domain"/>
    <property type="match status" value="1"/>
</dbReference>
<dbReference type="InterPro" id="IPR036565">
    <property type="entry name" value="Mur-like_cat_sf"/>
</dbReference>
<evidence type="ECO:0000313" key="7">
    <source>
        <dbReference type="EMBL" id="WHI60952.1"/>
    </source>
</evidence>
<dbReference type="GO" id="GO:0005737">
    <property type="term" value="C:cytoplasm"/>
    <property type="evidence" value="ECO:0007669"/>
    <property type="project" value="UniProtKB-SubCell"/>
</dbReference>
<comment type="cofactor">
    <cofactor evidence="3">
        <name>Mg(2+)</name>
        <dbReference type="ChEBI" id="CHEBI:18420"/>
    </cofactor>
</comment>
<feature type="binding site" evidence="3">
    <location>
        <begin position="152"/>
        <end position="153"/>
    </location>
    <ligand>
        <name>UDP-N-acetyl-alpha-D-muramoyl-L-alanyl-D-glutamate</name>
        <dbReference type="ChEBI" id="CHEBI:83900"/>
    </ligand>
</feature>
<keyword evidence="3" id="KW-0963">Cytoplasm</keyword>
<dbReference type="NCBIfam" id="NF010628">
    <property type="entry name" value="PRK14022.1"/>
    <property type="match status" value="1"/>
</dbReference>
<keyword evidence="3 7" id="KW-0436">Ligase</keyword>
<dbReference type="Gene3D" id="3.40.1390.10">
    <property type="entry name" value="MurE/MurF, N-terminal domain"/>
    <property type="match status" value="1"/>
</dbReference>
<dbReference type="SUPFAM" id="SSF53244">
    <property type="entry name" value="MurD-like peptide ligases, peptide-binding domain"/>
    <property type="match status" value="1"/>
</dbReference>
<dbReference type="GO" id="GO:0009252">
    <property type="term" value="P:peptidoglycan biosynthetic process"/>
    <property type="evidence" value="ECO:0007669"/>
    <property type="project" value="UniProtKB-UniRule"/>
</dbReference>
<dbReference type="HAMAP" id="MF_00208">
    <property type="entry name" value="MurE"/>
    <property type="match status" value="1"/>
</dbReference>
<comment type="PTM">
    <text evidence="3">Carboxylation is probably crucial for Mg(2+) binding and, consequently, for the gamma-phosphate positioning of ATP.</text>
</comment>
<evidence type="ECO:0000259" key="6">
    <source>
        <dbReference type="Pfam" id="PF08245"/>
    </source>
</evidence>
<evidence type="ECO:0000256" key="2">
    <source>
        <dbReference type="ARBA" id="ARBA00005898"/>
    </source>
</evidence>
<dbReference type="Pfam" id="PF02875">
    <property type="entry name" value="Mur_ligase_C"/>
    <property type="match status" value="1"/>
</dbReference>
<evidence type="ECO:0000313" key="8">
    <source>
        <dbReference type="Proteomes" id="UP001223261"/>
    </source>
</evidence>
<dbReference type="Pfam" id="PF08245">
    <property type="entry name" value="Mur_ligase_M"/>
    <property type="match status" value="1"/>
</dbReference>
<feature type="binding site" evidence="3">
    <location>
        <position position="179"/>
    </location>
    <ligand>
        <name>UDP-N-acetyl-alpha-D-muramoyl-L-alanyl-D-glutamate</name>
        <dbReference type="ChEBI" id="CHEBI:83900"/>
    </ligand>
</feature>
<feature type="short sequence motif" description="L-lysine recognition motif" evidence="3">
    <location>
        <begin position="406"/>
        <end position="409"/>
    </location>
</feature>
<keyword evidence="3 4" id="KW-0961">Cell wall biogenesis/degradation</keyword>
<feature type="domain" description="Mur ligase central" evidence="6">
    <location>
        <begin position="108"/>
        <end position="309"/>
    </location>
</feature>
<dbReference type="GO" id="GO:0051301">
    <property type="term" value="P:cell division"/>
    <property type="evidence" value="ECO:0007669"/>
    <property type="project" value="UniProtKB-KW"/>
</dbReference>
<dbReference type="NCBIfam" id="NF001126">
    <property type="entry name" value="PRK00139.1-4"/>
    <property type="match status" value="1"/>
</dbReference>
<comment type="function">
    <text evidence="3">Catalyzes the addition of L-lysine to the nucleotide precursor UDP-N-acetylmuramoyl-L-alanyl-D-glutamate (UMAG) in the biosynthesis of bacterial cell-wall peptidoglycan.</text>
</comment>
<comment type="similarity">
    <text evidence="2 3">Belongs to the MurCDEF family. MurE subfamily.</text>
</comment>
<feature type="binding site" evidence="3">
    <location>
        <position position="187"/>
    </location>
    <ligand>
        <name>UDP-N-acetyl-alpha-D-muramoyl-L-alanyl-D-glutamate</name>
        <dbReference type="ChEBI" id="CHEBI:83900"/>
    </ligand>
</feature>
<dbReference type="RefSeq" id="WP_231051129.1">
    <property type="nucleotide sequence ID" value="NZ_CP118848.1"/>
</dbReference>
<dbReference type="InterPro" id="IPR013221">
    <property type="entry name" value="Mur_ligase_cen"/>
</dbReference>
<dbReference type="GO" id="GO:0047482">
    <property type="term" value="F:UDP-N-acetylmuramoyl-L-alanyl-D-glutamate-L-lysine ligase activity"/>
    <property type="evidence" value="ECO:0007669"/>
    <property type="project" value="UniProtKB-UniRule"/>
</dbReference>
<dbReference type="GO" id="GO:0005524">
    <property type="term" value="F:ATP binding"/>
    <property type="evidence" value="ECO:0007669"/>
    <property type="project" value="UniProtKB-UniRule"/>
</dbReference>
<name>A0AAX3W7L5_MAMLE</name>
<dbReference type="SUPFAM" id="SSF63418">
    <property type="entry name" value="MurE/MurF N-terminal domain"/>
    <property type="match status" value="1"/>
</dbReference>
<dbReference type="InterPro" id="IPR035911">
    <property type="entry name" value="MurE/MurF_N"/>
</dbReference>
<gene>
    <name evidence="3" type="primary">murE</name>
    <name evidence="7" type="ORF">PYH69_04780</name>
</gene>
<evidence type="ECO:0000256" key="3">
    <source>
        <dbReference type="HAMAP-Rule" id="MF_00208"/>
    </source>
</evidence>
<keyword evidence="3 4" id="KW-0131">Cell cycle</keyword>
<keyword evidence="3 4" id="KW-0132">Cell division</keyword>
<organism evidence="7 8">
    <name type="scientific">Mammaliicoccus lentus</name>
    <name type="common">Staphylococcus lentus</name>
    <dbReference type="NCBI Taxonomy" id="42858"/>
    <lineage>
        <taxon>Bacteria</taxon>
        <taxon>Bacillati</taxon>
        <taxon>Bacillota</taxon>
        <taxon>Bacilli</taxon>
        <taxon>Bacillales</taxon>
        <taxon>Staphylococcaceae</taxon>
        <taxon>Mammaliicoccus</taxon>
    </lineage>
</organism>
<comment type="subcellular location">
    <subcellularLocation>
        <location evidence="3 4">Cytoplasm</location>
    </subcellularLocation>
</comment>
<dbReference type="Gene3D" id="3.90.190.20">
    <property type="entry name" value="Mur ligase, C-terminal domain"/>
    <property type="match status" value="1"/>
</dbReference>
<proteinExistence type="inferred from homology"/>
<keyword evidence="3 4" id="KW-0133">Cell shape</keyword>
<dbReference type="PANTHER" id="PTHR23135">
    <property type="entry name" value="MUR LIGASE FAMILY MEMBER"/>
    <property type="match status" value="1"/>
</dbReference>
<keyword evidence="3" id="KW-0547">Nucleotide-binding</keyword>
<accession>A0AAX3W7L5</accession>
<dbReference type="GO" id="GO:0000287">
    <property type="term" value="F:magnesium ion binding"/>
    <property type="evidence" value="ECO:0007669"/>
    <property type="project" value="UniProtKB-UniRule"/>
</dbReference>
<dbReference type="GO" id="GO:0008360">
    <property type="term" value="P:regulation of cell shape"/>
    <property type="evidence" value="ECO:0007669"/>
    <property type="project" value="UniProtKB-KW"/>
</dbReference>
<dbReference type="EMBL" id="CP118848">
    <property type="protein sequence ID" value="WHI60952.1"/>
    <property type="molecule type" value="Genomic_DNA"/>
</dbReference>
<feature type="binding site" evidence="3">
    <location>
        <position position="30"/>
    </location>
    <ligand>
        <name>UDP-N-acetyl-alpha-D-muramoyl-L-alanyl-D-glutamate</name>
        <dbReference type="ChEBI" id="CHEBI:83900"/>
    </ligand>
</feature>
<comment type="pathway">
    <text evidence="1 3 4">Cell wall biogenesis; peptidoglycan biosynthesis.</text>
</comment>
<feature type="binding site" evidence="3">
    <location>
        <position position="151"/>
    </location>
    <ligand>
        <name>UDP-N-acetyl-alpha-D-muramoyl-L-alanyl-D-glutamate</name>
        <dbReference type="ChEBI" id="CHEBI:83900"/>
    </ligand>
</feature>
<dbReference type="EC" id="6.3.2.7" evidence="3"/>
<dbReference type="Proteomes" id="UP001223261">
    <property type="component" value="Chromosome"/>
</dbReference>
<dbReference type="AlphaFoldDB" id="A0AAX3W7L5"/>
<dbReference type="NCBIfam" id="TIGR01085">
    <property type="entry name" value="murE"/>
    <property type="match status" value="1"/>
</dbReference>
<dbReference type="PANTHER" id="PTHR23135:SF4">
    <property type="entry name" value="UDP-N-ACETYLMURAMOYL-L-ALANYL-D-GLUTAMATE--2,6-DIAMINOPIMELATE LIGASE MURE HOMOLOG, CHLOROPLASTIC"/>
    <property type="match status" value="1"/>
</dbReference>
<dbReference type="InterPro" id="IPR005761">
    <property type="entry name" value="UDP-N-AcMur-Glu-dNH2Pim_ligase"/>
</dbReference>